<dbReference type="AlphaFoldDB" id="A0A830HV67"/>
<organism evidence="1 2">
    <name type="scientific">Pycnococcus provasolii</name>
    <dbReference type="NCBI Taxonomy" id="41880"/>
    <lineage>
        <taxon>Eukaryota</taxon>
        <taxon>Viridiplantae</taxon>
        <taxon>Chlorophyta</taxon>
        <taxon>Pseudoscourfieldiophyceae</taxon>
        <taxon>Pseudoscourfieldiales</taxon>
        <taxon>Pycnococcaceae</taxon>
        <taxon>Pycnococcus</taxon>
    </lineage>
</organism>
<proteinExistence type="predicted"/>
<accession>A0A830HV67</accession>
<dbReference type="OrthoDB" id="10473623at2759"/>
<protein>
    <submittedName>
        <fullName evidence="1">Uncharacterized protein</fullName>
    </submittedName>
</protein>
<keyword evidence="2" id="KW-1185">Reference proteome</keyword>
<sequence length="231" mass="25277">MASLPFRTRSSPSPPIGRVSLGTRAVNAVNTRPRVIRAMMGNVPMVPPQGRSEDNEDSLDASWLLGTWSRAPIVEEGDDLNANVQYLVAHGHDVDAARSIVREEYVQEWSPNEQEPGAWDVTTRKPGRGASRTITYPLGEWEESFSGASDIFGKDAATVHRHTALVSRQGGVRHITESGTPLGWETTERYLSATDGTMVVRRTFLRRLDDGSASDDAIVCDQTFERVAAAG</sequence>
<gene>
    <name evidence="1" type="ORF">PPROV_001007400</name>
</gene>
<dbReference type="EMBL" id="BNJQ01000034">
    <property type="protein sequence ID" value="GHP11346.1"/>
    <property type="molecule type" value="Genomic_DNA"/>
</dbReference>
<evidence type="ECO:0000313" key="1">
    <source>
        <dbReference type="EMBL" id="GHP11346.1"/>
    </source>
</evidence>
<evidence type="ECO:0000313" key="2">
    <source>
        <dbReference type="Proteomes" id="UP000660262"/>
    </source>
</evidence>
<dbReference type="Proteomes" id="UP000660262">
    <property type="component" value="Unassembled WGS sequence"/>
</dbReference>
<comment type="caution">
    <text evidence="1">The sequence shown here is derived from an EMBL/GenBank/DDBJ whole genome shotgun (WGS) entry which is preliminary data.</text>
</comment>
<name>A0A830HV67_9CHLO</name>
<reference evidence="1" key="1">
    <citation type="submission" date="2020-10" db="EMBL/GenBank/DDBJ databases">
        <title>Unveiling of a novel bifunctional photoreceptor, Dualchrome1, isolated from a cosmopolitan green alga.</title>
        <authorList>
            <person name="Suzuki S."/>
            <person name="Kawachi M."/>
        </authorList>
    </citation>
    <scope>NUCLEOTIDE SEQUENCE</scope>
    <source>
        <strain evidence="1">NIES 2893</strain>
    </source>
</reference>